<organism evidence="1 2">
    <name type="scientific">Armillaria ostoyae</name>
    <name type="common">Armillaria root rot fungus</name>
    <dbReference type="NCBI Taxonomy" id="47428"/>
    <lineage>
        <taxon>Eukaryota</taxon>
        <taxon>Fungi</taxon>
        <taxon>Dikarya</taxon>
        <taxon>Basidiomycota</taxon>
        <taxon>Agaricomycotina</taxon>
        <taxon>Agaricomycetes</taxon>
        <taxon>Agaricomycetidae</taxon>
        <taxon>Agaricales</taxon>
        <taxon>Marasmiineae</taxon>
        <taxon>Physalacriaceae</taxon>
        <taxon>Armillaria</taxon>
    </lineage>
</organism>
<proteinExistence type="predicted"/>
<reference evidence="2" key="1">
    <citation type="journal article" date="2017" name="Nat. Ecol. Evol.">
        <title>Genome expansion and lineage-specific genetic innovations in the forest pathogenic fungi Armillaria.</title>
        <authorList>
            <person name="Sipos G."/>
            <person name="Prasanna A.N."/>
            <person name="Walter M.C."/>
            <person name="O'Connor E."/>
            <person name="Balint B."/>
            <person name="Krizsan K."/>
            <person name="Kiss B."/>
            <person name="Hess J."/>
            <person name="Varga T."/>
            <person name="Slot J."/>
            <person name="Riley R."/>
            <person name="Boka B."/>
            <person name="Rigling D."/>
            <person name="Barry K."/>
            <person name="Lee J."/>
            <person name="Mihaltcheva S."/>
            <person name="LaButti K."/>
            <person name="Lipzen A."/>
            <person name="Waldron R."/>
            <person name="Moloney N.M."/>
            <person name="Sperisen C."/>
            <person name="Kredics L."/>
            <person name="Vagvoelgyi C."/>
            <person name="Patrignani A."/>
            <person name="Fitzpatrick D."/>
            <person name="Nagy I."/>
            <person name="Doyle S."/>
            <person name="Anderson J.B."/>
            <person name="Grigoriev I.V."/>
            <person name="Gueldener U."/>
            <person name="Muensterkoetter M."/>
            <person name="Nagy L.G."/>
        </authorList>
    </citation>
    <scope>NUCLEOTIDE SEQUENCE [LARGE SCALE GENOMIC DNA]</scope>
    <source>
        <strain evidence="2">C18/9</strain>
    </source>
</reference>
<dbReference type="AlphaFoldDB" id="A0A284SCX0"/>
<protein>
    <submittedName>
        <fullName evidence="1">Uncharacterized protein</fullName>
    </submittedName>
</protein>
<gene>
    <name evidence="1" type="ORF">ARMOST_22441</name>
</gene>
<name>A0A284SCX0_ARMOS</name>
<accession>A0A284SCX0</accession>
<sequence>MAVGSGQQYYGIYGFVSSAVEEYFSAPPVVLVTEFPYLRDGRRGILEALGLPNPVRNNDFAQMALGQVVVVVVVW</sequence>
<dbReference type="EMBL" id="FUEG01000071">
    <property type="protein sequence ID" value="SJL18839.1"/>
    <property type="molecule type" value="Genomic_DNA"/>
</dbReference>
<dbReference type="Proteomes" id="UP000219338">
    <property type="component" value="Unassembled WGS sequence"/>
</dbReference>
<evidence type="ECO:0000313" key="2">
    <source>
        <dbReference type="Proteomes" id="UP000219338"/>
    </source>
</evidence>
<keyword evidence="2" id="KW-1185">Reference proteome</keyword>
<evidence type="ECO:0000313" key="1">
    <source>
        <dbReference type="EMBL" id="SJL18839.1"/>
    </source>
</evidence>